<gene>
    <name evidence="6" type="ordered locus">Intca_1254</name>
</gene>
<dbReference type="InterPro" id="IPR050172">
    <property type="entry name" value="SsuD_RutA_monooxygenase"/>
</dbReference>
<proteinExistence type="predicted"/>
<evidence type="ECO:0000256" key="2">
    <source>
        <dbReference type="ARBA" id="ARBA00022643"/>
    </source>
</evidence>
<reference evidence="6 7" key="1">
    <citation type="journal article" date="2010" name="Stand. Genomic Sci.">
        <title>Complete genome sequence of Intrasporangium calvum type strain (7 KIP).</title>
        <authorList>
            <person name="Del Rio T.G."/>
            <person name="Chertkov O."/>
            <person name="Yasawong M."/>
            <person name="Lucas S."/>
            <person name="Deshpande S."/>
            <person name="Cheng J.F."/>
            <person name="Detter C."/>
            <person name="Tapia R."/>
            <person name="Han C."/>
            <person name="Goodwin L."/>
            <person name="Pitluck S."/>
            <person name="Liolios K."/>
            <person name="Ivanova N."/>
            <person name="Mavromatis K."/>
            <person name="Pati A."/>
            <person name="Chen A."/>
            <person name="Palaniappan K."/>
            <person name="Land M."/>
            <person name="Hauser L."/>
            <person name="Chang Y.J."/>
            <person name="Jeffries C.D."/>
            <person name="Rohde M."/>
            <person name="Pukall R."/>
            <person name="Sikorski J."/>
            <person name="Goker M."/>
            <person name="Woyke T."/>
            <person name="Bristow J."/>
            <person name="Eisen J.A."/>
            <person name="Markowitz V."/>
            <person name="Hugenholtz P."/>
            <person name="Kyrpides N.C."/>
            <person name="Klenk H.P."/>
            <person name="Lapidus A."/>
        </authorList>
    </citation>
    <scope>NUCLEOTIDE SEQUENCE [LARGE SCALE GENOMIC DNA]</scope>
    <source>
        <strain evidence="7">ATCC 23552 / DSM 43043 / JCM 3097 / NBRC 12989 / 7 KIP</strain>
    </source>
</reference>
<dbReference type="EMBL" id="CP002343">
    <property type="protein sequence ID" value="ADU47772.1"/>
    <property type="molecule type" value="Genomic_DNA"/>
</dbReference>
<dbReference type="HOGENOM" id="CLU_027853_6_2_11"/>
<keyword evidence="2" id="KW-0288">FMN</keyword>
<dbReference type="InterPro" id="IPR019952">
    <property type="entry name" value="F420_OxRdatse_Rv1855c_pred"/>
</dbReference>
<dbReference type="SUPFAM" id="SSF51679">
    <property type="entry name" value="Bacterial luciferase-like"/>
    <property type="match status" value="1"/>
</dbReference>
<keyword evidence="1" id="KW-0285">Flavoprotein</keyword>
<dbReference type="PANTHER" id="PTHR42847">
    <property type="entry name" value="ALKANESULFONATE MONOOXYGENASE"/>
    <property type="match status" value="1"/>
</dbReference>
<dbReference type="PANTHER" id="PTHR42847:SF8">
    <property type="entry name" value="CONSERVED PROTEIN"/>
    <property type="match status" value="1"/>
</dbReference>
<evidence type="ECO:0000256" key="4">
    <source>
        <dbReference type="ARBA" id="ARBA00023033"/>
    </source>
</evidence>
<dbReference type="NCBIfam" id="TIGR03560">
    <property type="entry name" value="F420_Rv1855c"/>
    <property type="match status" value="1"/>
</dbReference>
<dbReference type="Proteomes" id="UP000008914">
    <property type="component" value="Chromosome"/>
</dbReference>
<dbReference type="OrthoDB" id="143323at2"/>
<evidence type="ECO:0000256" key="1">
    <source>
        <dbReference type="ARBA" id="ARBA00022630"/>
    </source>
</evidence>
<dbReference type="InterPro" id="IPR011251">
    <property type="entry name" value="Luciferase-like_dom"/>
</dbReference>
<keyword evidence="4" id="KW-0503">Monooxygenase</keyword>
<evidence type="ECO:0000259" key="5">
    <source>
        <dbReference type="Pfam" id="PF00296"/>
    </source>
</evidence>
<feature type="domain" description="Luciferase-like" evidence="5">
    <location>
        <begin position="1"/>
        <end position="309"/>
    </location>
</feature>
<organism evidence="6 7">
    <name type="scientific">Intrasporangium calvum (strain ATCC 23552 / DSM 43043 / JCM 3097 / NBRC 12989 / NCIMB 10167 / NRRL B-3866 / 7 KIP)</name>
    <dbReference type="NCBI Taxonomy" id="710696"/>
    <lineage>
        <taxon>Bacteria</taxon>
        <taxon>Bacillati</taxon>
        <taxon>Actinomycetota</taxon>
        <taxon>Actinomycetes</taxon>
        <taxon>Micrococcales</taxon>
        <taxon>Intrasporangiaceae</taxon>
        <taxon>Intrasporangium</taxon>
    </lineage>
</organism>
<protein>
    <submittedName>
        <fullName evidence="6">F420-dependent oxidoreductase</fullName>
    </submittedName>
</protein>
<dbReference type="GO" id="GO:0008726">
    <property type="term" value="F:alkanesulfonate monooxygenase activity"/>
    <property type="evidence" value="ECO:0007669"/>
    <property type="project" value="TreeGrafter"/>
</dbReference>
<accession>E6SFM7</accession>
<evidence type="ECO:0000256" key="3">
    <source>
        <dbReference type="ARBA" id="ARBA00023002"/>
    </source>
</evidence>
<dbReference type="Pfam" id="PF00296">
    <property type="entry name" value="Bac_luciferase"/>
    <property type="match status" value="1"/>
</dbReference>
<sequence>MRFGLFVPQGWRMDLVGIEPDRHWETMAGVAKHADDGDVFESIWVYDHFHTVPVPSDEATHEAWTLMSAFAASTSRVRLGQMCTCMSYRNPAYLAKVAATVDIISGGRLEMGIGGGWYEHEWRAFGYGFPSAGERLGRLREGVQIFRDMWTTGSATLDGKYYQVDGARCAPRPLQGTSRPGSESNGIPIWIAGGGEKVTLRIAARYADYTNFFDDAETFSRKSDVLAGHCADVGRDFGSIVRTGNFNVVLGENDAEVEDRLRFHGDLLRRAGVSDERVERHVANLRTQPAVGTPEQVVEVLRDMAGRGMAYGILYFQEAAYDRSGIELFESAVAPELRG</sequence>
<evidence type="ECO:0000313" key="6">
    <source>
        <dbReference type="EMBL" id="ADU47772.1"/>
    </source>
</evidence>
<dbReference type="eggNOG" id="COG2141">
    <property type="taxonomic scope" value="Bacteria"/>
</dbReference>
<dbReference type="STRING" id="710696.Intca_1254"/>
<dbReference type="GO" id="GO:0046306">
    <property type="term" value="P:alkanesulfonate catabolic process"/>
    <property type="evidence" value="ECO:0007669"/>
    <property type="project" value="TreeGrafter"/>
</dbReference>
<evidence type="ECO:0000313" key="7">
    <source>
        <dbReference type="Proteomes" id="UP000008914"/>
    </source>
</evidence>
<keyword evidence="3" id="KW-0560">Oxidoreductase</keyword>
<dbReference type="KEGG" id="ica:Intca_1254"/>
<dbReference type="AlphaFoldDB" id="E6SFM7"/>
<dbReference type="RefSeq" id="WP_013492088.1">
    <property type="nucleotide sequence ID" value="NC_014830.1"/>
</dbReference>
<name>E6SFM7_INTC7</name>
<dbReference type="Gene3D" id="3.20.20.30">
    <property type="entry name" value="Luciferase-like domain"/>
    <property type="match status" value="1"/>
</dbReference>
<keyword evidence="7" id="KW-1185">Reference proteome</keyword>
<dbReference type="InterPro" id="IPR036661">
    <property type="entry name" value="Luciferase-like_sf"/>
</dbReference>